<accession>A0A2P2NSF0</accession>
<dbReference type="AlphaFoldDB" id="A0A2P2NSF0"/>
<protein>
    <submittedName>
        <fullName evidence="1">Uncharacterized protein</fullName>
    </submittedName>
</protein>
<name>A0A2P2NSF0_RHIMU</name>
<organism evidence="1">
    <name type="scientific">Rhizophora mucronata</name>
    <name type="common">Asiatic mangrove</name>
    <dbReference type="NCBI Taxonomy" id="61149"/>
    <lineage>
        <taxon>Eukaryota</taxon>
        <taxon>Viridiplantae</taxon>
        <taxon>Streptophyta</taxon>
        <taxon>Embryophyta</taxon>
        <taxon>Tracheophyta</taxon>
        <taxon>Spermatophyta</taxon>
        <taxon>Magnoliopsida</taxon>
        <taxon>eudicotyledons</taxon>
        <taxon>Gunneridae</taxon>
        <taxon>Pentapetalae</taxon>
        <taxon>rosids</taxon>
        <taxon>fabids</taxon>
        <taxon>Malpighiales</taxon>
        <taxon>Rhizophoraceae</taxon>
        <taxon>Rhizophora</taxon>
    </lineage>
</organism>
<sequence length="40" mass="4719">MMKTYSLKLLLAMSQTLNYLPRNLSQNFPSLRILNPWHAL</sequence>
<evidence type="ECO:0000313" key="1">
    <source>
        <dbReference type="EMBL" id="MBX45383.1"/>
    </source>
</evidence>
<dbReference type="EMBL" id="GGEC01064899">
    <property type="protein sequence ID" value="MBX45383.1"/>
    <property type="molecule type" value="Transcribed_RNA"/>
</dbReference>
<reference evidence="1" key="1">
    <citation type="submission" date="2018-02" db="EMBL/GenBank/DDBJ databases">
        <title>Rhizophora mucronata_Transcriptome.</title>
        <authorList>
            <person name="Meera S.P."/>
            <person name="Sreeshan A."/>
            <person name="Augustine A."/>
        </authorList>
    </citation>
    <scope>NUCLEOTIDE SEQUENCE</scope>
    <source>
        <tissue evidence="1">Leaf</tissue>
    </source>
</reference>
<proteinExistence type="predicted"/>